<evidence type="ECO:0000256" key="4">
    <source>
        <dbReference type="ARBA" id="ARBA00022989"/>
    </source>
</evidence>
<dbReference type="InterPro" id="IPR025713">
    <property type="entry name" value="MotB-like_N_dom"/>
</dbReference>
<feature type="domain" description="OmpA-like" evidence="6">
    <location>
        <begin position="65"/>
        <end position="143"/>
    </location>
</feature>
<proteinExistence type="inferred from homology"/>
<gene>
    <name evidence="8" type="ORF">KK488_08930</name>
</gene>
<dbReference type="InterPro" id="IPR006665">
    <property type="entry name" value="OmpA-like"/>
</dbReference>
<name>A0A9X1DCB7_9SPHN</name>
<dbReference type="AlphaFoldDB" id="A0A9X1DCB7"/>
<evidence type="ECO:0000256" key="1">
    <source>
        <dbReference type="ARBA" id="ARBA00004162"/>
    </source>
</evidence>
<reference evidence="8" key="1">
    <citation type="submission" date="2021-05" db="EMBL/GenBank/DDBJ databases">
        <title>Genome of Sphingobium sp. strain.</title>
        <authorList>
            <person name="Fan R."/>
        </authorList>
    </citation>
    <scope>NUCLEOTIDE SEQUENCE</scope>
    <source>
        <strain evidence="8">H33</strain>
    </source>
</reference>
<keyword evidence="4" id="KW-1133">Transmembrane helix</keyword>
<comment type="similarity">
    <text evidence="2">Belongs to the MotB family.</text>
</comment>
<sequence>MSRAIPRANRGRWALSFADLCLLLLGFFVLLQANQVQRDRALAGIGSYFGAIEAPAQADLQARSLFEPGEAFLSMQGKIVLLKAAKPFATSKEIIQIQSIGVDGGNHRFDAWDLAAARLGAVARALVAAGIPQQRLRIAGLAEDADGRAPGRQIIRIVEKPLAQPQ</sequence>
<dbReference type="SUPFAM" id="SSF103088">
    <property type="entry name" value="OmpA-like"/>
    <property type="match status" value="1"/>
</dbReference>
<organism evidence="8 9">
    <name type="scientific">Sphingobium nicotianae</name>
    <dbReference type="NCBI Taxonomy" id="2782607"/>
    <lineage>
        <taxon>Bacteria</taxon>
        <taxon>Pseudomonadati</taxon>
        <taxon>Pseudomonadota</taxon>
        <taxon>Alphaproteobacteria</taxon>
        <taxon>Sphingomonadales</taxon>
        <taxon>Sphingomonadaceae</taxon>
        <taxon>Sphingobium</taxon>
    </lineage>
</organism>
<evidence type="ECO:0000259" key="7">
    <source>
        <dbReference type="Pfam" id="PF13677"/>
    </source>
</evidence>
<keyword evidence="4" id="KW-0812">Transmembrane</keyword>
<dbReference type="GO" id="GO:0005886">
    <property type="term" value="C:plasma membrane"/>
    <property type="evidence" value="ECO:0007669"/>
    <property type="project" value="UniProtKB-SubCell"/>
</dbReference>
<keyword evidence="8" id="KW-0969">Cilium</keyword>
<keyword evidence="3" id="KW-1003">Cell membrane</keyword>
<dbReference type="Gene3D" id="3.30.1330.60">
    <property type="entry name" value="OmpA-like domain"/>
    <property type="match status" value="1"/>
</dbReference>
<dbReference type="RefSeq" id="WP_214622819.1">
    <property type="nucleotide sequence ID" value="NZ_JAHGAW010000005.1"/>
</dbReference>
<evidence type="ECO:0000256" key="2">
    <source>
        <dbReference type="ARBA" id="ARBA00008914"/>
    </source>
</evidence>
<dbReference type="EMBL" id="JAHGAW010000005">
    <property type="protein sequence ID" value="MBT2187068.1"/>
    <property type="molecule type" value="Genomic_DNA"/>
</dbReference>
<keyword evidence="9" id="KW-1185">Reference proteome</keyword>
<dbReference type="Pfam" id="PF00691">
    <property type="entry name" value="OmpA"/>
    <property type="match status" value="1"/>
</dbReference>
<dbReference type="InterPro" id="IPR036737">
    <property type="entry name" value="OmpA-like_sf"/>
</dbReference>
<keyword evidence="8" id="KW-0282">Flagellum</keyword>
<protein>
    <submittedName>
        <fullName evidence="8">Flagellar motor protein</fullName>
    </submittedName>
</protein>
<evidence type="ECO:0000256" key="3">
    <source>
        <dbReference type="ARBA" id="ARBA00022475"/>
    </source>
</evidence>
<evidence type="ECO:0000313" key="9">
    <source>
        <dbReference type="Proteomes" id="UP001138757"/>
    </source>
</evidence>
<evidence type="ECO:0000313" key="8">
    <source>
        <dbReference type="EMBL" id="MBT2187068.1"/>
    </source>
</evidence>
<keyword evidence="8" id="KW-0966">Cell projection</keyword>
<dbReference type="Pfam" id="PF13677">
    <property type="entry name" value="MotB_plug"/>
    <property type="match status" value="1"/>
</dbReference>
<feature type="domain" description="Motility protein B-like N-terminal" evidence="7">
    <location>
        <begin position="7"/>
        <end position="49"/>
    </location>
</feature>
<accession>A0A9X1DCB7</accession>
<evidence type="ECO:0000259" key="6">
    <source>
        <dbReference type="Pfam" id="PF00691"/>
    </source>
</evidence>
<evidence type="ECO:0000256" key="5">
    <source>
        <dbReference type="ARBA" id="ARBA00023136"/>
    </source>
</evidence>
<keyword evidence="5" id="KW-0472">Membrane</keyword>
<comment type="subcellular location">
    <subcellularLocation>
        <location evidence="1">Cell membrane</location>
        <topology evidence="1">Single-pass membrane protein</topology>
    </subcellularLocation>
</comment>
<comment type="caution">
    <text evidence="8">The sequence shown here is derived from an EMBL/GenBank/DDBJ whole genome shotgun (WGS) entry which is preliminary data.</text>
</comment>
<dbReference type="Proteomes" id="UP001138757">
    <property type="component" value="Unassembled WGS sequence"/>
</dbReference>